<comment type="caution">
    <text evidence="1">The sequence shown here is derived from an EMBL/GenBank/DDBJ whole genome shotgun (WGS) entry which is preliminary data.</text>
</comment>
<reference evidence="1 2" key="1">
    <citation type="submission" date="2020-12" db="EMBL/GenBank/DDBJ databases">
        <title>Concerted genomic and epigenomic changes stabilize Arabidopsis allopolyploids.</title>
        <authorList>
            <person name="Chen Z."/>
        </authorList>
    </citation>
    <scope>NUCLEOTIDE SEQUENCE [LARGE SCALE GENOMIC DNA]</scope>
    <source>
        <strain evidence="1">Allo738</strain>
        <tissue evidence="1">Leaf</tissue>
    </source>
</reference>
<gene>
    <name evidence="1" type="ORF">ISN45_At04g014840</name>
</gene>
<dbReference type="AlphaFoldDB" id="A0A8T2DVK5"/>
<protein>
    <submittedName>
        <fullName evidence="1">Uncharacterized protein</fullName>
    </submittedName>
</protein>
<evidence type="ECO:0000313" key="1">
    <source>
        <dbReference type="EMBL" id="KAG7615948.1"/>
    </source>
</evidence>
<keyword evidence="2" id="KW-1185">Reference proteome</keyword>
<proteinExistence type="predicted"/>
<dbReference type="Proteomes" id="UP000694240">
    <property type="component" value="Chromosome 4"/>
</dbReference>
<evidence type="ECO:0000313" key="2">
    <source>
        <dbReference type="Proteomes" id="UP000694240"/>
    </source>
</evidence>
<name>A0A8T2DVK5_9BRAS</name>
<organism evidence="1 2">
    <name type="scientific">Arabidopsis thaliana x Arabidopsis arenosa</name>
    <dbReference type="NCBI Taxonomy" id="1240361"/>
    <lineage>
        <taxon>Eukaryota</taxon>
        <taxon>Viridiplantae</taxon>
        <taxon>Streptophyta</taxon>
        <taxon>Embryophyta</taxon>
        <taxon>Tracheophyta</taxon>
        <taxon>Spermatophyta</taxon>
        <taxon>Magnoliopsida</taxon>
        <taxon>eudicotyledons</taxon>
        <taxon>Gunneridae</taxon>
        <taxon>Pentapetalae</taxon>
        <taxon>rosids</taxon>
        <taxon>malvids</taxon>
        <taxon>Brassicales</taxon>
        <taxon>Brassicaceae</taxon>
        <taxon>Camelineae</taxon>
        <taxon>Arabidopsis</taxon>
    </lineage>
</organism>
<sequence length="30" mass="3356">MDWVSVGVLYGVAPLRQNSHNYMVGFSEAK</sequence>
<dbReference type="EMBL" id="JAEFBK010000004">
    <property type="protein sequence ID" value="KAG7615948.1"/>
    <property type="molecule type" value="Genomic_DNA"/>
</dbReference>
<accession>A0A8T2DVK5</accession>